<accession>A0A1Y2FT52</accession>
<dbReference type="GeneID" id="63785303"/>
<organism evidence="6 7">
    <name type="scientific">Protomyces lactucae-debilis</name>
    <dbReference type="NCBI Taxonomy" id="2754530"/>
    <lineage>
        <taxon>Eukaryota</taxon>
        <taxon>Fungi</taxon>
        <taxon>Dikarya</taxon>
        <taxon>Ascomycota</taxon>
        <taxon>Taphrinomycotina</taxon>
        <taxon>Taphrinomycetes</taxon>
        <taxon>Taphrinales</taxon>
        <taxon>Protomycetaceae</taxon>
        <taxon>Protomyces</taxon>
    </lineage>
</organism>
<feature type="compositionally biased region" description="Basic residues" evidence="4">
    <location>
        <begin position="624"/>
        <end position="636"/>
    </location>
</feature>
<dbReference type="STRING" id="56484.A0A1Y2FT52"/>
<evidence type="ECO:0000256" key="2">
    <source>
        <dbReference type="ARBA" id="ARBA00022553"/>
    </source>
</evidence>
<dbReference type="AlphaFoldDB" id="A0A1Y2FT52"/>
<feature type="region of interest" description="Disordered" evidence="4">
    <location>
        <begin position="154"/>
        <end position="176"/>
    </location>
</feature>
<feature type="region of interest" description="Disordered" evidence="4">
    <location>
        <begin position="1201"/>
        <end position="1220"/>
    </location>
</feature>
<feature type="region of interest" description="Disordered" evidence="4">
    <location>
        <begin position="524"/>
        <end position="663"/>
    </location>
</feature>
<keyword evidence="2" id="KW-0597">Phosphoprotein</keyword>
<evidence type="ECO:0000256" key="3">
    <source>
        <dbReference type="ARBA" id="ARBA00023242"/>
    </source>
</evidence>
<feature type="compositionally biased region" description="Polar residues" evidence="4">
    <location>
        <begin position="1105"/>
        <end position="1118"/>
    </location>
</feature>
<feature type="region of interest" description="Disordered" evidence="4">
    <location>
        <begin position="61"/>
        <end position="140"/>
    </location>
</feature>
<sequence>MATVQRTYGSRKKDIEMEDAELPDMQIRADLHDEDDDELTPPTSQVSLMLTPKAKIAAMLAELDKSPSSQSATHAAAGADVEMEEGSDEDIELPGARLHSSTTQQAESHPASPANEDESTRNAQFKSIADIMADSNDELEDDLDEDAAYLRARQRLMKPAPKEIKSADNDAESDSDVDLAIAAPKKLSSREKLVALARQRRLAGKVDDASSADDVAEEQVIATSIKDKEQTSGSGSESEEIEAEMRLSSARRPRRAAGKKALEEMHKKTARMERGMGLVPEARVNKKLTVSDFFSKIGYGKKKEEPIQGVPEVIPSRDDEVVVAEDSTFGTHTADKSPRPLSKPLPVSIAFAPGLEDSDEEDIALPSIADMMLARQKSPTPEPEAAEVVTAKPVTPEKPLPNAQAHVDIVLEDSSEEEAPLPSNLKSHKLLFAKRDFAKIEKDRKAAKFHALARPDSPTKVEARLEKQRKAALLARVAQQAKVERAEREAAMKAAGVHLTSAADRAKEAIEVEDLVERARRQADELRKLEKKEDAKRKAEQDGVNDEEEEDEDYHEGSPMQSEGSDADQSGSDNEGDDTDSGSETADVPEKVLVGQEPTDEPDHSTSILSERLLTDEDDDMPAKHRQPPRTRRHHRVLDDGDSDDDKENSVPKDAPASPNNWGLTQFFEATQAQDGPVAANVSATQFARSPVQGNAPGLGRSFAALREGISFDEETTSRPPVLAEDRADVIPSSFVAPLPALGMATQFSVFDPLSDDEDIILPAGHRAVPDFTQATQVDSASMQEASPSDDAAPRKLLRMRKADAADMPTQVSPPKRVNPFRLMKAAMDEEQNAKARKAFVDDRAVESDDEYAGMGGASDDDAEESAAMAKELDLMIDHDAAELDGEGRAELAAMYAAKDLELDEQLVTNLMNDINNGGLRKKRGAGLLDMDDSEDEEEETARHKARQQLRRAQMLETQNLASLEANPKMQPFIAAMEDRDSQLKSLIEIDGEDDFFPSMVAESQVKATQSWSMEADDNQDTQADVGEQEAQADTFAAPLVVPVKRPSKTAVDVRQALSFLKNTEDNLSDEDDHDMATSRATDPRFKPTLKRERSSLSIDDRSKTPSLSHGDSTSSNGPIWRDPRTSGLSLARSQESMYAKLSKSRSTGGKSDRADAGVGAAVTVVSHGVQQIASRKASSSVNYMRVMKERQQLIDAPQVPVKPKVKPDGKRKNVMALFK</sequence>
<dbReference type="OMA" id="HGFLTQT"/>
<evidence type="ECO:0000256" key="4">
    <source>
        <dbReference type="SAM" id="MobiDB-lite"/>
    </source>
</evidence>
<evidence type="ECO:0000259" key="5">
    <source>
        <dbReference type="Pfam" id="PF09444"/>
    </source>
</evidence>
<keyword evidence="3" id="KW-0539">Nucleus</keyword>
<dbReference type="GO" id="GO:0010997">
    <property type="term" value="F:anaphase-promoting complex binding"/>
    <property type="evidence" value="ECO:0007669"/>
    <property type="project" value="TreeGrafter"/>
</dbReference>
<dbReference type="GO" id="GO:0005634">
    <property type="term" value="C:nucleus"/>
    <property type="evidence" value="ECO:0007669"/>
    <property type="project" value="UniProtKB-SubCell"/>
</dbReference>
<protein>
    <submittedName>
        <fullName evidence="6">MRC1-like domain-domain-containing protein</fullName>
    </submittedName>
</protein>
<dbReference type="PANTHER" id="PTHR14396:SF10">
    <property type="entry name" value="CLASPIN"/>
    <property type="match status" value="1"/>
</dbReference>
<keyword evidence="7" id="KW-1185">Reference proteome</keyword>
<dbReference type="PANTHER" id="PTHR14396">
    <property type="entry name" value="CLASPIN"/>
    <property type="match status" value="1"/>
</dbReference>
<dbReference type="OrthoDB" id="2130597at2759"/>
<feature type="compositionally biased region" description="Basic and acidic residues" evidence="4">
    <location>
        <begin position="524"/>
        <end position="541"/>
    </location>
</feature>
<evidence type="ECO:0000313" key="7">
    <source>
        <dbReference type="Proteomes" id="UP000193685"/>
    </source>
</evidence>
<feature type="compositionally biased region" description="Basic and acidic residues" evidence="4">
    <location>
        <begin position="1082"/>
        <end position="1104"/>
    </location>
</feature>
<comment type="subcellular location">
    <subcellularLocation>
        <location evidence="1">Nucleus</location>
    </subcellularLocation>
</comment>
<gene>
    <name evidence="6" type="ORF">BCR37DRAFT_376981</name>
</gene>
<feature type="compositionally biased region" description="Acidic residues" evidence="4">
    <location>
        <begin position="81"/>
        <end position="92"/>
    </location>
</feature>
<evidence type="ECO:0000256" key="1">
    <source>
        <dbReference type="ARBA" id="ARBA00004123"/>
    </source>
</evidence>
<dbReference type="GO" id="GO:0007095">
    <property type="term" value="P:mitotic G2 DNA damage checkpoint signaling"/>
    <property type="evidence" value="ECO:0007669"/>
    <property type="project" value="TreeGrafter"/>
</dbReference>
<feature type="domain" description="DNA replication checkpoint mediator MRC1" evidence="5">
    <location>
        <begin position="835"/>
        <end position="975"/>
    </location>
</feature>
<dbReference type="InterPro" id="IPR024146">
    <property type="entry name" value="Claspin"/>
</dbReference>
<proteinExistence type="predicted"/>
<name>A0A1Y2FT52_PROLT</name>
<comment type="caution">
    <text evidence="6">The sequence shown here is derived from an EMBL/GenBank/DDBJ whole genome shotgun (WGS) entry which is preliminary data.</text>
</comment>
<dbReference type="RefSeq" id="XP_040727548.1">
    <property type="nucleotide sequence ID" value="XM_040868704.1"/>
</dbReference>
<reference evidence="6 7" key="1">
    <citation type="submission" date="2016-07" db="EMBL/GenBank/DDBJ databases">
        <title>Pervasive Adenine N6-methylation of Active Genes in Fungi.</title>
        <authorList>
            <consortium name="DOE Joint Genome Institute"/>
            <person name="Mondo S.J."/>
            <person name="Dannebaum R.O."/>
            <person name="Kuo R.C."/>
            <person name="Labutti K."/>
            <person name="Haridas S."/>
            <person name="Kuo A."/>
            <person name="Salamov A."/>
            <person name="Ahrendt S.R."/>
            <person name="Lipzen A."/>
            <person name="Sullivan W."/>
            <person name="Andreopoulos W.B."/>
            <person name="Clum A."/>
            <person name="Lindquist E."/>
            <person name="Daum C."/>
            <person name="Ramamoorthy G.K."/>
            <person name="Gryganskyi A."/>
            <person name="Culley D."/>
            <person name="Magnuson J.K."/>
            <person name="James T.Y."/>
            <person name="O'Malley M.A."/>
            <person name="Stajich J.E."/>
            <person name="Spatafora J.W."/>
            <person name="Visel A."/>
            <person name="Grigoriev I.V."/>
        </authorList>
    </citation>
    <scope>NUCLEOTIDE SEQUENCE [LARGE SCALE GENOMIC DNA]</scope>
    <source>
        <strain evidence="6 7">12-1054</strain>
    </source>
</reference>
<feature type="region of interest" description="Disordered" evidence="4">
    <location>
        <begin position="220"/>
        <end position="263"/>
    </location>
</feature>
<dbReference type="Pfam" id="PF09444">
    <property type="entry name" value="MRC1"/>
    <property type="match status" value="1"/>
</dbReference>
<dbReference type="GO" id="GO:0033314">
    <property type="term" value="P:mitotic DNA replication checkpoint signaling"/>
    <property type="evidence" value="ECO:0007669"/>
    <property type="project" value="TreeGrafter"/>
</dbReference>
<feature type="region of interest" description="Disordered" evidence="4">
    <location>
        <begin position="1066"/>
        <end position="1126"/>
    </location>
</feature>
<feature type="compositionally biased region" description="Polar residues" evidence="4">
    <location>
        <begin position="559"/>
        <end position="573"/>
    </location>
</feature>
<dbReference type="InterPro" id="IPR018564">
    <property type="entry name" value="Repl_chkpnt_MRC1_dom"/>
</dbReference>
<dbReference type="Proteomes" id="UP000193685">
    <property type="component" value="Unassembled WGS sequence"/>
</dbReference>
<feature type="region of interest" description="Disordered" evidence="4">
    <location>
        <begin position="1"/>
        <end position="45"/>
    </location>
</feature>
<evidence type="ECO:0000313" key="6">
    <source>
        <dbReference type="EMBL" id="ORY86366.1"/>
    </source>
</evidence>
<feature type="compositionally biased region" description="Basic residues" evidence="4">
    <location>
        <begin position="249"/>
        <end position="258"/>
    </location>
</feature>
<dbReference type="EMBL" id="MCFI01000003">
    <property type="protein sequence ID" value="ORY86366.1"/>
    <property type="molecule type" value="Genomic_DNA"/>
</dbReference>
<feature type="compositionally biased region" description="Acidic residues" evidence="4">
    <location>
        <begin position="543"/>
        <end position="554"/>
    </location>
</feature>